<dbReference type="GO" id="GO:0000226">
    <property type="term" value="P:microtubule cytoskeleton organization"/>
    <property type="evidence" value="ECO:0007669"/>
    <property type="project" value="TreeGrafter"/>
</dbReference>
<gene>
    <name evidence="7" type="ORF">HK099_001631</name>
</gene>
<dbReference type="Pfam" id="PF00418">
    <property type="entry name" value="Tubulin-binding"/>
    <property type="match status" value="3"/>
</dbReference>
<feature type="compositionally biased region" description="Low complexity" evidence="6">
    <location>
        <begin position="35"/>
        <end position="47"/>
    </location>
</feature>
<name>A0AAD5TTI0_9FUNG</name>
<evidence type="ECO:0000256" key="1">
    <source>
        <dbReference type="ARBA" id="ARBA00004245"/>
    </source>
</evidence>
<dbReference type="PANTHER" id="PTHR11501">
    <property type="entry name" value="MICROTUBULE-ASSOCIATED PROTEIN"/>
    <property type="match status" value="1"/>
</dbReference>
<feature type="compositionally biased region" description="Low complexity" evidence="6">
    <location>
        <begin position="1"/>
        <end position="16"/>
    </location>
</feature>
<dbReference type="Proteomes" id="UP001211065">
    <property type="component" value="Unassembled WGS sequence"/>
</dbReference>
<accession>A0AAD5TTI0</accession>
<evidence type="ECO:0000256" key="4">
    <source>
        <dbReference type="ARBA" id="ARBA00022737"/>
    </source>
</evidence>
<comment type="subcellular location">
    <subcellularLocation>
        <location evidence="1">Cytoplasm</location>
        <location evidence="1">Cytoskeleton</location>
    </subcellularLocation>
</comment>
<dbReference type="PANTHER" id="PTHR11501:SF18">
    <property type="entry name" value="MICROTUBULE-ASSOCIATED PROTEIN"/>
    <property type="match status" value="1"/>
</dbReference>
<keyword evidence="5" id="KW-0206">Cytoskeleton</keyword>
<dbReference type="GO" id="GO:0005856">
    <property type="term" value="C:cytoskeleton"/>
    <property type="evidence" value="ECO:0007669"/>
    <property type="project" value="UniProtKB-SubCell"/>
</dbReference>
<comment type="caution">
    <text evidence="7">The sequence shown here is derived from an EMBL/GenBank/DDBJ whole genome shotgun (WGS) entry which is preliminary data.</text>
</comment>
<reference evidence="7" key="1">
    <citation type="submission" date="2020-05" db="EMBL/GenBank/DDBJ databases">
        <title>Phylogenomic resolution of chytrid fungi.</title>
        <authorList>
            <person name="Stajich J.E."/>
            <person name="Amses K."/>
            <person name="Simmons R."/>
            <person name="Seto K."/>
            <person name="Myers J."/>
            <person name="Bonds A."/>
            <person name="Quandt C.A."/>
            <person name="Barry K."/>
            <person name="Liu P."/>
            <person name="Grigoriev I."/>
            <person name="Longcore J.E."/>
            <person name="James T.Y."/>
        </authorList>
    </citation>
    <scope>NUCLEOTIDE SEQUENCE</scope>
    <source>
        <strain evidence="7">JEL0476</strain>
    </source>
</reference>
<keyword evidence="8" id="KW-1185">Reference proteome</keyword>
<organism evidence="7 8">
    <name type="scientific">Clydaea vesicula</name>
    <dbReference type="NCBI Taxonomy" id="447962"/>
    <lineage>
        <taxon>Eukaryota</taxon>
        <taxon>Fungi</taxon>
        <taxon>Fungi incertae sedis</taxon>
        <taxon>Chytridiomycota</taxon>
        <taxon>Chytridiomycota incertae sedis</taxon>
        <taxon>Chytridiomycetes</taxon>
        <taxon>Lobulomycetales</taxon>
        <taxon>Lobulomycetaceae</taxon>
        <taxon>Clydaea</taxon>
    </lineage>
</organism>
<dbReference type="GO" id="GO:0008017">
    <property type="term" value="F:microtubule binding"/>
    <property type="evidence" value="ECO:0007669"/>
    <property type="project" value="InterPro"/>
</dbReference>
<feature type="non-terminal residue" evidence="7">
    <location>
        <position position="1"/>
    </location>
</feature>
<dbReference type="AlphaFoldDB" id="A0AAD5TTI0"/>
<feature type="region of interest" description="Disordered" evidence="6">
    <location>
        <begin position="1"/>
        <end position="82"/>
    </location>
</feature>
<evidence type="ECO:0000256" key="3">
    <source>
        <dbReference type="ARBA" id="ARBA00022553"/>
    </source>
</evidence>
<dbReference type="PROSITE" id="PS51491">
    <property type="entry name" value="TAU_MAP_2"/>
    <property type="match status" value="1"/>
</dbReference>
<proteinExistence type="predicted"/>
<keyword evidence="2" id="KW-0963">Cytoplasm</keyword>
<keyword evidence="3" id="KW-0597">Phosphoprotein</keyword>
<dbReference type="EMBL" id="JADGJW010001480">
    <property type="protein sequence ID" value="KAJ3203076.1"/>
    <property type="molecule type" value="Genomic_DNA"/>
</dbReference>
<dbReference type="InterPro" id="IPR027324">
    <property type="entry name" value="MAP2/MAP4/Tau"/>
</dbReference>
<evidence type="ECO:0000256" key="6">
    <source>
        <dbReference type="SAM" id="MobiDB-lite"/>
    </source>
</evidence>
<keyword evidence="4" id="KW-0677">Repeat</keyword>
<evidence type="ECO:0000313" key="7">
    <source>
        <dbReference type="EMBL" id="KAJ3203076.1"/>
    </source>
</evidence>
<sequence length="186" mass="20039">MSTTPNSSSNPTSPSQNKKKANVSSKIGSLNGLDKPTTSPKTPRTPSVIKNQKTPDYSKVQSKIGSKDNLSHTPKGGDKKIYDEKVKVEAKSKVGSLDNLSHTPKGGDKKIYDEKVKVEAKAKIGSKDNIGHTPKGGDVKIYDEKVKVEAKAKIGSKDSKIFSGEKKIYDEKVKVEAKAKIGSKDV</sequence>
<dbReference type="InterPro" id="IPR001084">
    <property type="entry name" value="MAP_tubulin-bd_rpt"/>
</dbReference>
<feature type="compositionally biased region" description="Polar residues" evidence="6">
    <location>
        <begin position="48"/>
        <end position="64"/>
    </location>
</feature>
<evidence type="ECO:0008006" key="9">
    <source>
        <dbReference type="Google" id="ProtNLM"/>
    </source>
</evidence>
<evidence type="ECO:0000313" key="8">
    <source>
        <dbReference type="Proteomes" id="UP001211065"/>
    </source>
</evidence>
<protein>
    <recommendedName>
        <fullName evidence="9">Microtubule-associated protein</fullName>
    </recommendedName>
</protein>
<evidence type="ECO:0000256" key="5">
    <source>
        <dbReference type="ARBA" id="ARBA00023212"/>
    </source>
</evidence>
<evidence type="ECO:0000256" key="2">
    <source>
        <dbReference type="ARBA" id="ARBA00022490"/>
    </source>
</evidence>
<feature type="compositionally biased region" description="Basic and acidic residues" evidence="6">
    <location>
        <begin position="65"/>
        <end position="82"/>
    </location>
</feature>